<feature type="transmembrane region" description="Helical" evidence="1">
    <location>
        <begin position="223"/>
        <end position="246"/>
    </location>
</feature>
<feature type="transmembrane region" description="Helical" evidence="1">
    <location>
        <begin position="108"/>
        <end position="128"/>
    </location>
</feature>
<dbReference type="RefSeq" id="WP_309849320.1">
    <property type="nucleotide sequence ID" value="NZ_BAAAIU010000024.1"/>
</dbReference>
<reference evidence="2" key="1">
    <citation type="submission" date="2023-07" db="EMBL/GenBank/DDBJ databases">
        <title>Sequencing the genomes of 1000 actinobacteria strains.</title>
        <authorList>
            <person name="Klenk H.-P."/>
        </authorList>
    </citation>
    <scope>NUCLEOTIDE SEQUENCE</scope>
    <source>
        <strain evidence="2">DSM 13988</strain>
    </source>
</reference>
<evidence type="ECO:0000313" key="2">
    <source>
        <dbReference type="EMBL" id="MDR6891480.1"/>
    </source>
</evidence>
<protein>
    <recommendedName>
        <fullName evidence="4">Mannosyltransferase (PIG-V)</fullName>
    </recommendedName>
</protein>
<feature type="transmembrane region" description="Helical" evidence="1">
    <location>
        <begin position="309"/>
        <end position="326"/>
    </location>
</feature>
<comment type="caution">
    <text evidence="2">The sequence shown here is derived from an EMBL/GenBank/DDBJ whole genome shotgun (WGS) entry which is preliminary data.</text>
</comment>
<sequence length="419" mass="44422">MRALARAPWPLAVAALYLFSRVISTVILLAVAQTQPASPWGEARPSYLSYISIWDAEWYQRIFAVGYPDAVPRASDGSARANTWAFLPVFPLLVRAVAPLFGGGWMPAASVVAVLAGLAASLAMFALFERMMRKEAALWATLLVLCCPVGLLFQAPYAEGLHVALLALVLLCLGTRRFFAAAPLILVAALTRPTGAPMALALAVLALAWMRPAARARLSSSDFAGLMTALVAAFAGALAWPVIAWLGTGEPSAYTDTETVWRGGPLELFQPWAERARGLAGEGWWAVCLILALGAAALLAAPAVRRMGVTVWAWSASYILYLAAVFDPQTSTIRLLLPLFPLVGAAAVGWRSARISPLEGEAAQAARPRAGRSAGTSAGLAGAPWGLWAWLAVGVALQAVWVAVLWRWTELPGGGDYPP</sequence>
<dbReference type="AlphaFoldDB" id="A0AAE3YE23"/>
<feature type="transmembrane region" description="Helical" evidence="1">
    <location>
        <begin position="12"/>
        <end position="32"/>
    </location>
</feature>
<name>A0AAE3YE23_9MICC</name>
<keyword evidence="3" id="KW-1185">Reference proteome</keyword>
<keyword evidence="1" id="KW-1133">Transmembrane helix</keyword>
<evidence type="ECO:0008006" key="4">
    <source>
        <dbReference type="Google" id="ProtNLM"/>
    </source>
</evidence>
<gene>
    <name evidence="2" type="ORF">J2S35_000420</name>
</gene>
<evidence type="ECO:0000256" key="1">
    <source>
        <dbReference type="SAM" id="Phobius"/>
    </source>
</evidence>
<feature type="transmembrane region" description="Helical" evidence="1">
    <location>
        <begin position="284"/>
        <end position="303"/>
    </location>
</feature>
<proteinExistence type="predicted"/>
<keyword evidence="1" id="KW-0472">Membrane</keyword>
<accession>A0AAE3YE23</accession>
<organism evidence="2 3">
    <name type="scientific">Falsarthrobacter nasiphocae</name>
    <dbReference type="NCBI Taxonomy" id="189863"/>
    <lineage>
        <taxon>Bacteria</taxon>
        <taxon>Bacillati</taxon>
        <taxon>Actinomycetota</taxon>
        <taxon>Actinomycetes</taxon>
        <taxon>Micrococcales</taxon>
        <taxon>Micrococcaceae</taxon>
        <taxon>Falsarthrobacter</taxon>
    </lineage>
</organism>
<feature type="transmembrane region" description="Helical" evidence="1">
    <location>
        <begin position="387"/>
        <end position="406"/>
    </location>
</feature>
<feature type="transmembrane region" description="Helical" evidence="1">
    <location>
        <begin position="194"/>
        <end position="211"/>
    </location>
</feature>
<dbReference type="Proteomes" id="UP001247307">
    <property type="component" value="Unassembled WGS sequence"/>
</dbReference>
<dbReference type="EMBL" id="JAVDUI010000001">
    <property type="protein sequence ID" value="MDR6891480.1"/>
    <property type="molecule type" value="Genomic_DNA"/>
</dbReference>
<feature type="transmembrane region" description="Helical" evidence="1">
    <location>
        <begin position="137"/>
        <end position="157"/>
    </location>
</feature>
<keyword evidence="1" id="KW-0812">Transmembrane</keyword>
<evidence type="ECO:0000313" key="3">
    <source>
        <dbReference type="Proteomes" id="UP001247307"/>
    </source>
</evidence>